<sequence>MENKSHAIAAGAFVLCLVIALAVLAVWLTRDQGTYETYELSTPQAVTGLQPQATVRYKGVGVGRVSFIGFDHETPGNILIRLLVNSDTPLMDTTYATLGYQGVTGLAYIDLDDAPRPLKNLGRTSKGYKRLAMRPSNLSQLAAMGPELFGEVRDTLNRVKHLLSEDNQQVLMNTVSQIGQVAHETSQLALKLNQSWGDEISPAIVQLSGDVQRNMDALQKTAQSVNEMSLAIAAVAKQVGSKGGALDQINVTAQSFEGVANEFGTSTLPRLQTTLDSVRSAMGGVQRLTNGLSESPQAFILGPNVGQPGPGEPGFVAPQPSH</sequence>
<dbReference type="PANTHER" id="PTHR36698:SF2">
    <property type="entry name" value="MCE_MLAD DOMAIN-CONTAINING PROTEIN"/>
    <property type="match status" value="1"/>
</dbReference>
<dbReference type="AlphaFoldDB" id="A0A4S5BXM2"/>
<keyword evidence="2" id="KW-0472">Membrane</keyword>
<evidence type="ECO:0000256" key="2">
    <source>
        <dbReference type="SAM" id="Phobius"/>
    </source>
</evidence>
<evidence type="ECO:0000313" key="5">
    <source>
        <dbReference type="Proteomes" id="UP000306236"/>
    </source>
</evidence>
<dbReference type="Proteomes" id="UP000306236">
    <property type="component" value="Unassembled WGS sequence"/>
</dbReference>
<keyword evidence="2" id="KW-0812">Transmembrane</keyword>
<evidence type="ECO:0000256" key="1">
    <source>
        <dbReference type="SAM" id="MobiDB-lite"/>
    </source>
</evidence>
<dbReference type="PANTHER" id="PTHR36698">
    <property type="entry name" value="BLL5892 PROTEIN"/>
    <property type="match status" value="1"/>
</dbReference>
<keyword evidence="2" id="KW-1133">Transmembrane helix</keyword>
<dbReference type="InterPro" id="IPR003399">
    <property type="entry name" value="Mce/MlaD"/>
</dbReference>
<protein>
    <submittedName>
        <fullName evidence="4">MCE family protein</fullName>
    </submittedName>
</protein>
<accession>A0A4S5BXM2</accession>
<dbReference type="Pfam" id="PF02470">
    <property type="entry name" value="MlaD"/>
    <property type="match status" value="1"/>
</dbReference>
<comment type="caution">
    <text evidence="4">The sequence shown here is derived from an EMBL/GenBank/DDBJ whole genome shotgun (WGS) entry which is preliminary data.</text>
</comment>
<proteinExistence type="predicted"/>
<dbReference type="EMBL" id="SSWX01000002">
    <property type="protein sequence ID" value="THJ36041.1"/>
    <property type="molecule type" value="Genomic_DNA"/>
</dbReference>
<name>A0A4S5BXM2_9BURK</name>
<dbReference type="RefSeq" id="WP_136404947.1">
    <property type="nucleotide sequence ID" value="NZ_JARXRQ010000001.1"/>
</dbReference>
<feature type="region of interest" description="Disordered" evidence="1">
    <location>
        <begin position="303"/>
        <end position="322"/>
    </location>
</feature>
<evidence type="ECO:0000259" key="3">
    <source>
        <dbReference type="Pfam" id="PF02470"/>
    </source>
</evidence>
<reference evidence="4 5" key="1">
    <citation type="submission" date="2019-04" db="EMBL/GenBank/DDBJ databases">
        <title>Lampropedia sp YIM MLB12 draf genome.</title>
        <authorList>
            <person name="Wang Y.-X."/>
        </authorList>
    </citation>
    <scope>NUCLEOTIDE SEQUENCE [LARGE SCALE GENOMIC DNA]</scope>
    <source>
        <strain evidence="4 5">YIM MLB12</strain>
    </source>
</reference>
<gene>
    <name evidence="4" type="ORF">E8K88_01855</name>
</gene>
<dbReference type="OrthoDB" id="5294672at2"/>
<organism evidence="4 5">
    <name type="scientific">Lampropedia aestuarii</name>
    <dbReference type="NCBI Taxonomy" id="2562762"/>
    <lineage>
        <taxon>Bacteria</taxon>
        <taxon>Pseudomonadati</taxon>
        <taxon>Pseudomonadota</taxon>
        <taxon>Betaproteobacteria</taxon>
        <taxon>Burkholderiales</taxon>
        <taxon>Comamonadaceae</taxon>
        <taxon>Lampropedia</taxon>
    </lineage>
</organism>
<feature type="transmembrane region" description="Helical" evidence="2">
    <location>
        <begin position="7"/>
        <end position="28"/>
    </location>
</feature>
<feature type="domain" description="Mce/MlaD" evidence="3">
    <location>
        <begin position="36"/>
        <end position="113"/>
    </location>
</feature>
<evidence type="ECO:0000313" key="4">
    <source>
        <dbReference type="EMBL" id="THJ36041.1"/>
    </source>
</evidence>
<keyword evidence="5" id="KW-1185">Reference proteome</keyword>